<dbReference type="InterPro" id="IPR039421">
    <property type="entry name" value="Type_1_exporter"/>
</dbReference>
<dbReference type="PANTHER" id="PTHR43394:SF1">
    <property type="entry name" value="ATP-BINDING CASSETTE SUB-FAMILY B MEMBER 10, MITOCHONDRIAL"/>
    <property type="match status" value="1"/>
</dbReference>
<dbReference type="OrthoDB" id="6500128at2759"/>
<feature type="transmembrane region" description="Helical" evidence="1">
    <location>
        <begin position="124"/>
        <end position="145"/>
    </location>
</feature>
<dbReference type="PROSITE" id="PS50893">
    <property type="entry name" value="ABC_TRANSPORTER_2"/>
    <property type="match status" value="1"/>
</dbReference>
<dbReference type="AlphaFoldDB" id="A0A0C9V1V7"/>
<organism evidence="3 4">
    <name type="scientific">Hydnomerulius pinastri MD-312</name>
    <dbReference type="NCBI Taxonomy" id="994086"/>
    <lineage>
        <taxon>Eukaryota</taxon>
        <taxon>Fungi</taxon>
        <taxon>Dikarya</taxon>
        <taxon>Basidiomycota</taxon>
        <taxon>Agaricomycotina</taxon>
        <taxon>Agaricomycetes</taxon>
        <taxon>Agaricomycetidae</taxon>
        <taxon>Boletales</taxon>
        <taxon>Boletales incertae sedis</taxon>
        <taxon>Leucogyrophana</taxon>
    </lineage>
</organism>
<dbReference type="Gene3D" id="3.40.50.300">
    <property type="entry name" value="P-loop containing nucleotide triphosphate hydrolases"/>
    <property type="match status" value="1"/>
</dbReference>
<dbReference type="InterPro" id="IPR003439">
    <property type="entry name" value="ABC_transporter-like_ATP-bd"/>
</dbReference>
<dbReference type="GO" id="GO:0005524">
    <property type="term" value="F:ATP binding"/>
    <property type="evidence" value="ECO:0007669"/>
    <property type="project" value="InterPro"/>
</dbReference>
<feature type="transmembrane region" description="Helical" evidence="1">
    <location>
        <begin position="221"/>
        <end position="246"/>
    </location>
</feature>
<dbReference type="Proteomes" id="UP000053820">
    <property type="component" value="Unassembled WGS sequence"/>
</dbReference>
<evidence type="ECO:0000313" key="4">
    <source>
        <dbReference type="Proteomes" id="UP000053820"/>
    </source>
</evidence>
<keyword evidence="1" id="KW-0472">Membrane</keyword>
<proteinExistence type="predicted"/>
<feature type="transmembrane region" description="Helical" evidence="1">
    <location>
        <begin position="71"/>
        <end position="91"/>
    </location>
</feature>
<evidence type="ECO:0000259" key="2">
    <source>
        <dbReference type="PROSITE" id="PS50893"/>
    </source>
</evidence>
<reference evidence="3 4" key="1">
    <citation type="submission" date="2014-04" db="EMBL/GenBank/DDBJ databases">
        <title>Evolutionary Origins and Diversification of the Mycorrhizal Mutualists.</title>
        <authorList>
            <consortium name="DOE Joint Genome Institute"/>
            <consortium name="Mycorrhizal Genomics Consortium"/>
            <person name="Kohler A."/>
            <person name="Kuo A."/>
            <person name="Nagy L.G."/>
            <person name="Floudas D."/>
            <person name="Copeland A."/>
            <person name="Barry K.W."/>
            <person name="Cichocki N."/>
            <person name="Veneault-Fourrey C."/>
            <person name="LaButti K."/>
            <person name="Lindquist E.A."/>
            <person name="Lipzen A."/>
            <person name="Lundell T."/>
            <person name="Morin E."/>
            <person name="Murat C."/>
            <person name="Riley R."/>
            <person name="Ohm R."/>
            <person name="Sun H."/>
            <person name="Tunlid A."/>
            <person name="Henrissat B."/>
            <person name="Grigoriev I.V."/>
            <person name="Hibbett D.S."/>
            <person name="Martin F."/>
        </authorList>
    </citation>
    <scope>NUCLEOTIDE SEQUENCE [LARGE SCALE GENOMIC DNA]</scope>
    <source>
        <strain evidence="3 4">MD-312</strain>
    </source>
</reference>
<evidence type="ECO:0000313" key="3">
    <source>
        <dbReference type="EMBL" id="KIJ59189.1"/>
    </source>
</evidence>
<dbReference type="SUPFAM" id="SSF52540">
    <property type="entry name" value="P-loop containing nucleoside triphosphate hydrolases"/>
    <property type="match status" value="1"/>
</dbReference>
<dbReference type="InterPro" id="IPR027417">
    <property type="entry name" value="P-loop_NTPase"/>
</dbReference>
<dbReference type="EMBL" id="KN839894">
    <property type="protein sequence ID" value="KIJ59189.1"/>
    <property type="molecule type" value="Genomic_DNA"/>
</dbReference>
<keyword evidence="1" id="KW-1133">Transmembrane helix</keyword>
<accession>A0A0C9V1V7</accession>
<keyword evidence="1" id="KW-0812">Transmembrane</keyword>
<sequence>MTLRNRFSKLVSNIRVSNSQHAKNVGSNHEELILGVWRVLIAKDTRFWLPGLKWDAISTNLPFLRRAFWDIYAISPPLFVFTILTHTWAAIEIPLSLYFSTRLLFFIERRIVEGPSDGQSATDLYWATIARVVCSVFTGLVKWASNGRQQAYSARVKYEFQARLFAASKQRITIAKLARDLPTSQENATRSQVDADSVYTCLDRTLEMIKSAISFLLQLRLIVHIVGTGLGAGGPIFITICMLPLLAKSVLGEELWGRALGACEEDVMVDKEMLRESARLSGAEGIVKNFKDGFDTVLEPVSTGYLSYSGNGNEELEEIYKNMEKSANVSGGEKQRLVAARTFMRLLSSPVKLVTVDEPSSALDPEGEYQLFAKLREARKGRTMIFVTHRFGHLTRYADLIVCIKDGAVVETGTHGDLLAQAGEYAHLYNVQAQAFTAV</sequence>
<name>A0A0C9V1V7_9AGAM</name>
<gene>
    <name evidence="3" type="ORF">HYDPIDRAFT_190613</name>
</gene>
<dbReference type="GO" id="GO:0015421">
    <property type="term" value="F:ABC-type oligopeptide transporter activity"/>
    <property type="evidence" value="ECO:0007669"/>
    <property type="project" value="TreeGrafter"/>
</dbReference>
<feature type="domain" description="ABC transporter" evidence="2">
    <location>
        <begin position="193"/>
        <end position="431"/>
    </location>
</feature>
<dbReference type="PANTHER" id="PTHR43394">
    <property type="entry name" value="ATP-DEPENDENT PERMEASE MDL1, MITOCHONDRIAL"/>
    <property type="match status" value="1"/>
</dbReference>
<evidence type="ECO:0000256" key="1">
    <source>
        <dbReference type="SAM" id="Phobius"/>
    </source>
</evidence>
<keyword evidence="4" id="KW-1185">Reference proteome</keyword>
<protein>
    <recommendedName>
        <fullName evidence="2">ABC transporter domain-containing protein</fullName>
    </recommendedName>
</protein>
<dbReference type="HOGENOM" id="CLU_533293_0_0_1"/>
<dbReference type="GO" id="GO:0016887">
    <property type="term" value="F:ATP hydrolysis activity"/>
    <property type="evidence" value="ECO:0007669"/>
    <property type="project" value="InterPro"/>
</dbReference>